<keyword evidence="5" id="KW-0862">Zinc</keyword>
<dbReference type="Gene3D" id="3.40.390.10">
    <property type="entry name" value="Collagenase (Catalytic Domain)"/>
    <property type="match status" value="1"/>
</dbReference>
<gene>
    <name evidence="10" type="ORF">B0T21DRAFT_393031</name>
</gene>
<keyword evidence="11" id="KW-1185">Reference proteome</keyword>
<evidence type="ECO:0000256" key="3">
    <source>
        <dbReference type="ARBA" id="ARBA00022723"/>
    </source>
</evidence>
<sequence length="978" mass="109474">MIIHKSRIIFATLLCTQLSAAQDYVGPNFERCQIRVNNILKGEEEWNGINNETIEQYMYRGAVRGMNPEYARTSRDKFITITTEGCRVLCESPVDFYWHSDITTTLSIISNWILPIMALLSALPYDSLHRRTAGAPWWQTRIMGTLRALLNWLGSPETALTNTLFNIHQMHKCLAETKSSGQGISGNGTLRSLKMDAYYVLSCIGQFNLPEASKNEFLEPLIYALFRGFVPLDVGEAAAYAQSTTYPPPTTTADQRERSEQARIWTSELLQEMAFQLRMLRRRGVYPSLVNVFLFSVAYAMAVVLAFSDVGERTTAHALALGILVSWLPLLVLFSILDRNPMSADRCRKLLSRWLWNADAIRRWERHSGIRASQTAPLAIPPGGLPTLPDWWTWNKEENLRALQQQGGPLPLLSPFDQSVRFDPFIGEFAGQGRQMGYHGLALAVVHSVYDSHGNDRRMRSIQDIVVHTRQKLHGRRPWAWWRMALISLTMVWLFAGMAFMISYNTPTVGFACRSGSYTVYGLLTFGSWFLQLLPCYKHPKNWMRAVAHVFNALALLTLILIIFASFSGIFNNCLCKGGLAGYLDFENAQFYRNKDHFNVEAWWMAGAIVGALPMAASLARADVSPNAAEAGFTRPPAAKRRAAASLSSRISPTERETSEEEAQKLAGTFPGPLVLPDDLLSAYPKDPESGQTLHMWNKSKHRNRLDNNAPNTIHVAAPPTYSPKMKHVKKWTTPLTAAEGEEDITPPKPKDLVDYLAAYYHPLPVTQTPNLRWVPWDEEAQGSSKNEYIGLQHGQAVTRIRSRQCPDGAYERQLNLSDILDALLEIVDTIHPRYALVMMLHHDLYEDEEDDFCCGRAYGGSRVAVVTSSRYHPGLDFHAGIERAHMWPASHCGSFVRRVCGIRVGESRKRKAISGSTTEGVPGEGDKGDGWDCGGCEAAAVSLSGLLGEGNISVFGSVRVRKDWQGPVDFAEVREVV</sequence>
<feature type="transmembrane region" description="Helical" evidence="8">
    <location>
        <begin position="319"/>
        <end position="337"/>
    </location>
</feature>
<keyword evidence="9" id="KW-0732">Signal</keyword>
<evidence type="ECO:0000256" key="2">
    <source>
        <dbReference type="ARBA" id="ARBA00022670"/>
    </source>
</evidence>
<keyword evidence="4" id="KW-0378">Hydrolase</keyword>
<evidence type="ECO:0000256" key="8">
    <source>
        <dbReference type="SAM" id="Phobius"/>
    </source>
</evidence>
<dbReference type="EMBL" id="JAUKTV010000006">
    <property type="protein sequence ID" value="KAK0736281.1"/>
    <property type="molecule type" value="Genomic_DNA"/>
</dbReference>
<feature type="transmembrane region" description="Helical" evidence="8">
    <location>
        <begin position="546"/>
        <end position="567"/>
    </location>
</feature>
<evidence type="ECO:0000256" key="7">
    <source>
        <dbReference type="SAM" id="MobiDB-lite"/>
    </source>
</evidence>
<feature type="transmembrane region" description="Helical" evidence="8">
    <location>
        <begin position="516"/>
        <end position="534"/>
    </location>
</feature>
<dbReference type="GO" id="GO:0006508">
    <property type="term" value="P:proteolysis"/>
    <property type="evidence" value="ECO:0007669"/>
    <property type="project" value="UniProtKB-KW"/>
</dbReference>
<dbReference type="PANTHER" id="PTHR15910">
    <property type="entry name" value="ARCHAEMETZINCIN"/>
    <property type="match status" value="1"/>
</dbReference>
<keyword evidence="2" id="KW-0645">Protease</keyword>
<accession>A0AA40EG41</accession>
<dbReference type="InterPro" id="IPR012962">
    <property type="entry name" value="Pept_M54_archaemetzincn"/>
</dbReference>
<dbReference type="AlphaFoldDB" id="A0AA40EG41"/>
<proteinExistence type="predicted"/>
<feature type="chain" id="PRO_5041290310" evidence="9">
    <location>
        <begin position="22"/>
        <end position="978"/>
    </location>
</feature>
<keyword evidence="8" id="KW-0812">Transmembrane</keyword>
<evidence type="ECO:0000313" key="10">
    <source>
        <dbReference type="EMBL" id="KAK0736281.1"/>
    </source>
</evidence>
<keyword evidence="6" id="KW-0482">Metalloprotease</keyword>
<dbReference type="GO" id="GO:0046872">
    <property type="term" value="F:metal ion binding"/>
    <property type="evidence" value="ECO:0007669"/>
    <property type="project" value="UniProtKB-KW"/>
</dbReference>
<evidence type="ECO:0000256" key="9">
    <source>
        <dbReference type="SAM" id="SignalP"/>
    </source>
</evidence>
<feature type="region of interest" description="Disordered" evidence="7">
    <location>
        <begin position="630"/>
        <end position="670"/>
    </location>
</feature>
<evidence type="ECO:0000256" key="4">
    <source>
        <dbReference type="ARBA" id="ARBA00022801"/>
    </source>
</evidence>
<comment type="caution">
    <text evidence="10">The sequence shown here is derived from an EMBL/GenBank/DDBJ whole genome shotgun (WGS) entry which is preliminary data.</text>
</comment>
<keyword evidence="3" id="KW-0479">Metal-binding</keyword>
<evidence type="ECO:0000256" key="1">
    <source>
        <dbReference type="ARBA" id="ARBA00001947"/>
    </source>
</evidence>
<comment type="cofactor">
    <cofactor evidence="1">
        <name>Zn(2+)</name>
        <dbReference type="ChEBI" id="CHEBI:29105"/>
    </cofactor>
</comment>
<evidence type="ECO:0000256" key="6">
    <source>
        <dbReference type="ARBA" id="ARBA00023049"/>
    </source>
</evidence>
<dbReference type="Proteomes" id="UP001172159">
    <property type="component" value="Unassembled WGS sequence"/>
</dbReference>
<evidence type="ECO:0000256" key="5">
    <source>
        <dbReference type="ARBA" id="ARBA00022833"/>
    </source>
</evidence>
<dbReference type="InterPro" id="IPR024079">
    <property type="entry name" value="MetalloPept_cat_dom_sf"/>
</dbReference>
<keyword evidence="8" id="KW-0472">Membrane</keyword>
<name>A0AA40EG41_9PEZI</name>
<organism evidence="10 11">
    <name type="scientific">Apiosordaria backusii</name>
    <dbReference type="NCBI Taxonomy" id="314023"/>
    <lineage>
        <taxon>Eukaryota</taxon>
        <taxon>Fungi</taxon>
        <taxon>Dikarya</taxon>
        <taxon>Ascomycota</taxon>
        <taxon>Pezizomycotina</taxon>
        <taxon>Sordariomycetes</taxon>
        <taxon>Sordariomycetidae</taxon>
        <taxon>Sordariales</taxon>
        <taxon>Lasiosphaeriaceae</taxon>
        <taxon>Apiosordaria</taxon>
    </lineage>
</organism>
<dbReference type="GO" id="GO:0008237">
    <property type="term" value="F:metallopeptidase activity"/>
    <property type="evidence" value="ECO:0007669"/>
    <property type="project" value="UniProtKB-KW"/>
</dbReference>
<evidence type="ECO:0000313" key="11">
    <source>
        <dbReference type="Proteomes" id="UP001172159"/>
    </source>
</evidence>
<protein>
    <submittedName>
        <fullName evidence="10">Uncharacterized protein</fullName>
    </submittedName>
</protein>
<feature type="signal peptide" evidence="9">
    <location>
        <begin position="1"/>
        <end position="21"/>
    </location>
</feature>
<feature type="transmembrane region" description="Helical" evidence="8">
    <location>
        <begin position="480"/>
        <end position="504"/>
    </location>
</feature>
<reference evidence="10" key="1">
    <citation type="submission" date="2023-06" db="EMBL/GenBank/DDBJ databases">
        <title>Genome-scale phylogeny and comparative genomics of the fungal order Sordariales.</title>
        <authorList>
            <consortium name="Lawrence Berkeley National Laboratory"/>
            <person name="Hensen N."/>
            <person name="Bonometti L."/>
            <person name="Westerberg I."/>
            <person name="Brannstrom I.O."/>
            <person name="Guillou S."/>
            <person name="Cros-Aarteil S."/>
            <person name="Calhoun S."/>
            <person name="Haridas S."/>
            <person name="Kuo A."/>
            <person name="Mondo S."/>
            <person name="Pangilinan J."/>
            <person name="Riley R."/>
            <person name="Labutti K."/>
            <person name="Andreopoulos B."/>
            <person name="Lipzen A."/>
            <person name="Chen C."/>
            <person name="Yanf M."/>
            <person name="Daum C."/>
            <person name="Ng V."/>
            <person name="Clum A."/>
            <person name="Steindorff A."/>
            <person name="Ohm R."/>
            <person name="Martin F."/>
            <person name="Silar P."/>
            <person name="Natvig D."/>
            <person name="Lalanne C."/>
            <person name="Gautier V."/>
            <person name="Ament-Velasquez S.L."/>
            <person name="Kruys A."/>
            <person name="Hutchinson M.I."/>
            <person name="Powell A.J."/>
            <person name="Barry K."/>
            <person name="Miller A.N."/>
            <person name="Grigoriev I.V."/>
            <person name="Debuchy R."/>
            <person name="Gladieux P."/>
            <person name="Thoren M.H."/>
            <person name="Johannesson H."/>
        </authorList>
    </citation>
    <scope>NUCLEOTIDE SEQUENCE</scope>
    <source>
        <strain evidence="10">CBS 540.89</strain>
    </source>
</reference>
<dbReference type="PANTHER" id="PTHR15910:SF1">
    <property type="entry name" value="ARCHAEMETZINCIN-2"/>
    <property type="match status" value="1"/>
</dbReference>
<keyword evidence="8" id="KW-1133">Transmembrane helix</keyword>
<feature type="transmembrane region" description="Helical" evidence="8">
    <location>
        <begin position="285"/>
        <end position="307"/>
    </location>
</feature>